<dbReference type="EMBL" id="CATOUU010000836">
    <property type="protein sequence ID" value="CAI9953134.1"/>
    <property type="molecule type" value="Genomic_DNA"/>
</dbReference>
<dbReference type="AlphaFoldDB" id="A0AA86QHB8"/>
<evidence type="ECO:0000313" key="1">
    <source>
        <dbReference type="EMBL" id="CAI9953134.1"/>
    </source>
</evidence>
<sequence length="712" mass="83158">MQTDAKYRMEQARLKKEQIKQFELDRNNQGMLNLSRHKDYLELQKLRAEKKIQKVQKPQVFRVDADQADVDEIIEKLLNITKKTHIEAEIIISKTKAVEKEEPKLFQSPGRYYTLCEKYAAVILYIRVGRSNYVLIKSLLFAYANQTLPNERTVKKMKQQLIVEFEYDLGQTGYEFTDETSLAHVDNWLIENHLAGKTDIAALLQVDAININKRASLDKNGNPVGTIKNIHGKEVPISYLFVFVLVAEVESTYLPVFSMFAADGACRDKHIQCFNKIAERLREKGLIINLLGHDGDQKYAREDAAGLECIKYNFIKRKIINAYALIQPPKKRGKTEPIEGYHLCWSMPDGKHLLKCERNLENFGKPLSTSYKLDNQYIRKEYLQEVLSNLNKSVFDPNYNLKMSDIDSLQMYSTDSVQRLMERARLNQENDDSVDGKMSRIKAFLYFMLHTPIVILDLQCDSYYLQEMFTLVLFVLIQQHEYGLDFEKTKNGNEVLNNCKSKDATVITSFSQQFLSHYIVFLAQILQQCTPGHFYRGSVYSSHFCEIYFSFIRRLSHNQNDLDTYIRVQKNFLLERKLMSELKLQSDTKRVQDHHTNRVNIVDQISQERLKEIEKLSRIVAKALQGSTLEDVSEIGQIYEFWENFKKSVTEEHSMKKTKTVLLINERNITVPCRCIRYTKNPKEAMKEFQEIYNENHSRINQQMSQGDSQKK</sequence>
<comment type="caution">
    <text evidence="1">The sequence shown here is derived from an EMBL/GenBank/DDBJ whole genome shotgun (WGS) entry which is preliminary data.</text>
</comment>
<reference evidence="2 3" key="2">
    <citation type="submission" date="2024-07" db="EMBL/GenBank/DDBJ databases">
        <authorList>
            <person name="Akdeniz Z."/>
        </authorList>
    </citation>
    <scope>NUCLEOTIDE SEQUENCE [LARGE SCALE GENOMIC DNA]</scope>
</reference>
<organism evidence="1">
    <name type="scientific">Hexamita inflata</name>
    <dbReference type="NCBI Taxonomy" id="28002"/>
    <lineage>
        <taxon>Eukaryota</taxon>
        <taxon>Metamonada</taxon>
        <taxon>Diplomonadida</taxon>
        <taxon>Hexamitidae</taxon>
        <taxon>Hexamitinae</taxon>
        <taxon>Hexamita</taxon>
    </lineage>
</organism>
<protein>
    <submittedName>
        <fullName evidence="1">Uncharacterized protein</fullName>
    </submittedName>
</protein>
<evidence type="ECO:0000313" key="3">
    <source>
        <dbReference type="Proteomes" id="UP001642409"/>
    </source>
</evidence>
<keyword evidence="3" id="KW-1185">Reference proteome</keyword>
<evidence type="ECO:0000313" key="2">
    <source>
        <dbReference type="EMBL" id="CAL6035618.1"/>
    </source>
</evidence>
<proteinExistence type="predicted"/>
<name>A0AA86QHB8_9EUKA</name>
<accession>A0AA86QHB8</accession>
<reference evidence="1" key="1">
    <citation type="submission" date="2023-06" db="EMBL/GenBank/DDBJ databases">
        <authorList>
            <person name="Kurt Z."/>
        </authorList>
    </citation>
    <scope>NUCLEOTIDE SEQUENCE</scope>
</reference>
<dbReference type="Proteomes" id="UP001642409">
    <property type="component" value="Unassembled WGS sequence"/>
</dbReference>
<dbReference type="EMBL" id="CAXDID020000131">
    <property type="protein sequence ID" value="CAL6035618.1"/>
    <property type="molecule type" value="Genomic_DNA"/>
</dbReference>
<gene>
    <name evidence="2" type="ORF">HINF_LOCUS36018</name>
    <name evidence="1" type="ORF">HINF_LOCUS40779</name>
</gene>